<protein>
    <submittedName>
        <fullName evidence="8">Urea ABC transporter permease subunit UrtC</fullName>
    </submittedName>
</protein>
<feature type="transmembrane region" description="Helical" evidence="7">
    <location>
        <begin position="131"/>
        <end position="154"/>
    </location>
</feature>
<reference evidence="8" key="1">
    <citation type="submission" date="2022-08" db="EMBL/GenBank/DDBJ databases">
        <title>Chelativorans sichuanense sp. nov., a paraffin oil-degrading bacterium isolated from a mixture of oil-based drill cuttings and paddy soil.</title>
        <authorList>
            <person name="Yu J."/>
            <person name="Liu H."/>
            <person name="Chen Q."/>
        </authorList>
    </citation>
    <scope>NUCLEOTIDE SEQUENCE</scope>
    <source>
        <strain evidence="8">SCAU 2101</strain>
    </source>
</reference>
<dbReference type="InterPro" id="IPR043428">
    <property type="entry name" value="LivM-like"/>
</dbReference>
<keyword evidence="9" id="KW-1185">Reference proteome</keyword>
<evidence type="ECO:0000256" key="2">
    <source>
        <dbReference type="ARBA" id="ARBA00022475"/>
    </source>
</evidence>
<dbReference type="InterPro" id="IPR001851">
    <property type="entry name" value="ABC_transp_permease"/>
</dbReference>
<feature type="transmembrane region" description="Helical" evidence="7">
    <location>
        <begin position="15"/>
        <end position="36"/>
    </location>
</feature>
<sequence>MMSSSLFGGGLDRRILGLLAILTSAAVLVPVLNLAVPPTSSFHIPTYAVALLGKYLCYAMLALSLDLVWGYCGILSLGHGAFFALGGYAMGMYLMRQIGTRGVYGHPVLPDFMVFLNWKELPWYWYGFDQFWFAALMVMLVPGLLAFAFGWLAFRSRVTGVYLSIITQAMTYALLLAFFRNDMGFGGNNGLTDFKDILGFSLQAPTTRAALFSISALMLAIAVIVTAVLVSSKYGKLMIAVRDAESRTRFLGWRPENIKLFAFTVSAVMAGIAGALYVPQVGIINPSEFAPANSIEIVIWTAVGGRGTILGPVIGAVAVNWGKSWFTAAIPELWLFALGGLFIAVTLLLPKGIVGTWDAWRAARRARRSAGKGTSQVEPPVAEGTTARTTRHSIEPQPAE</sequence>
<dbReference type="InterPro" id="IPR017778">
    <property type="entry name" value="ABC_transptr_urea_perm_UrtC"/>
</dbReference>
<organism evidence="8 9">
    <name type="scientific">Chelativorans petroleitrophicus</name>
    <dbReference type="NCBI Taxonomy" id="2975484"/>
    <lineage>
        <taxon>Bacteria</taxon>
        <taxon>Pseudomonadati</taxon>
        <taxon>Pseudomonadota</taxon>
        <taxon>Alphaproteobacteria</taxon>
        <taxon>Hyphomicrobiales</taxon>
        <taxon>Phyllobacteriaceae</taxon>
        <taxon>Chelativorans</taxon>
    </lineage>
</organism>
<evidence type="ECO:0000256" key="5">
    <source>
        <dbReference type="ARBA" id="ARBA00023136"/>
    </source>
</evidence>
<dbReference type="GO" id="GO:0015658">
    <property type="term" value="F:branched-chain amino acid transmembrane transporter activity"/>
    <property type="evidence" value="ECO:0007669"/>
    <property type="project" value="InterPro"/>
</dbReference>
<dbReference type="GO" id="GO:0005886">
    <property type="term" value="C:plasma membrane"/>
    <property type="evidence" value="ECO:0007669"/>
    <property type="project" value="UniProtKB-SubCell"/>
</dbReference>
<dbReference type="Pfam" id="PF02653">
    <property type="entry name" value="BPD_transp_2"/>
    <property type="match status" value="1"/>
</dbReference>
<feature type="region of interest" description="Disordered" evidence="6">
    <location>
        <begin position="368"/>
        <end position="400"/>
    </location>
</feature>
<gene>
    <name evidence="8" type="primary">urtC</name>
    <name evidence="8" type="ORF">NYR54_16025</name>
</gene>
<feature type="transmembrane region" description="Helical" evidence="7">
    <location>
        <begin position="42"/>
        <end position="61"/>
    </location>
</feature>
<evidence type="ECO:0000256" key="1">
    <source>
        <dbReference type="ARBA" id="ARBA00004651"/>
    </source>
</evidence>
<dbReference type="PANTHER" id="PTHR30482">
    <property type="entry name" value="HIGH-AFFINITY BRANCHED-CHAIN AMINO ACID TRANSPORT SYSTEM PERMEASE"/>
    <property type="match status" value="1"/>
</dbReference>
<feature type="transmembrane region" description="Helical" evidence="7">
    <location>
        <begin position="68"/>
        <end position="90"/>
    </location>
</feature>
<dbReference type="AlphaFoldDB" id="A0A9X2XAW1"/>
<comment type="caution">
    <text evidence="8">The sequence shown here is derived from an EMBL/GenBank/DDBJ whole genome shotgun (WGS) entry which is preliminary data.</text>
</comment>
<dbReference type="NCBIfam" id="TIGR03408">
    <property type="entry name" value="urea_trans_UrtC"/>
    <property type="match status" value="1"/>
</dbReference>
<evidence type="ECO:0000256" key="7">
    <source>
        <dbReference type="SAM" id="Phobius"/>
    </source>
</evidence>
<feature type="transmembrane region" description="Helical" evidence="7">
    <location>
        <begin position="333"/>
        <end position="350"/>
    </location>
</feature>
<evidence type="ECO:0000256" key="4">
    <source>
        <dbReference type="ARBA" id="ARBA00022989"/>
    </source>
</evidence>
<name>A0A9X2XAW1_9HYPH</name>
<keyword evidence="5 7" id="KW-0472">Membrane</keyword>
<evidence type="ECO:0000313" key="8">
    <source>
        <dbReference type="EMBL" id="MCT8991779.1"/>
    </source>
</evidence>
<feature type="transmembrane region" description="Helical" evidence="7">
    <location>
        <begin position="297"/>
        <end position="321"/>
    </location>
</feature>
<evidence type="ECO:0000256" key="3">
    <source>
        <dbReference type="ARBA" id="ARBA00022692"/>
    </source>
</evidence>
<dbReference type="EMBL" id="JAODNV010000019">
    <property type="protein sequence ID" value="MCT8991779.1"/>
    <property type="molecule type" value="Genomic_DNA"/>
</dbReference>
<feature type="transmembrane region" description="Helical" evidence="7">
    <location>
        <begin position="209"/>
        <end position="230"/>
    </location>
</feature>
<keyword evidence="4 7" id="KW-1133">Transmembrane helix</keyword>
<comment type="subcellular location">
    <subcellularLocation>
        <location evidence="1">Cell membrane</location>
        <topology evidence="1">Multi-pass membrane protein</topology>
    </subcellularLocation>
</comment>
<dbReference type="Proteomes" id="UP001149009">
    <property type="component" value="Unassembled WGS sequence"/>
</dbReference>
<keyword evidence="3 7" id="KW-0812">Transmembrane</keyword>
<proteinExistence type="predicted"/>
<evidence type="ECO:0000313" key="9">
    <source>
        <dbReference type="Proteomes" id="UP001149009"/>
    </source>
</evidence>
<feature type="transmembrane region" description="Helical" evidence="7">
    <location>
        <begin position="257"/>
        <end position="277"/>
    </location>
</feature>
<keyword evidence="2" id="KW-1003">Cell membrane</keyword>
<feature type="transmembrane region" description="Helical" evidence="7">
    <location>
        <begin position="161"/>
        <end position="179"/>
    </location>
</feature>
<dbReference type="CDD" id="cd06581">
    <property type="entry name" value="TM_PBP1_LivM_like"/>
    <property type="match status" value="1"/>
</dbReference>
<accession>A0A9X2XAW1</accession>
<dbReference type="PANTHER" id="PTHR30482:SF4">
    <property type="entry name" value="SLR1201 PROTEIN"/>
    <property type="match status" value="1"/>
</dbReference>
<evidence type="ECO:0000256" key="6">
    <source>
        <dbReference type="SAM" id="MobiDB-lite"/>
    </source>
</evidence>